<sequence length="55" mass="6619">STYLLPDQIDKIKINKRPLVIVPLIKDEYLFRNIQKVFPEGEIKQENNILIYQIY</sequence>
<comment type="caution">
    <text evidence="1">The sequence shown here is derived from an EMBL/GenBank/DDBJ whole genome shotgun (WGS) entry which is preliminary data.</text>
</comment>
<gene>
    <name evidence="1" type="ORF">S01H1_67860</name>
</gene>
<dbReference type="EMBL" id="BARS01044965">
    <property type="protein sequence ID" value="GAG41127.1"/>
    <property type="molecule type" value="Genomic_DNA"/>
</dbReference>
<organism evidence="1">
    <name type="scientific">marine sediment metagenome</name>
    <dbReference type="NCBI Taxonomy" id="412755"/>
    <lineage>
        <taxon>unclassified sequences</taxon>
        <taxon>metagenomes</taxon>
        <taxon>ecological metagenomes</taxon>
    </lineage>
</organism>
<accession>X0Y187</accession>
<name>X0Y187_9ZZZZ</name>
<proteinExistence type="predicted"/>
<dbReference type="AlphaFoldDB" id="X0Y187"/>
<reference evidence="1" key="1">
    <citation type="journal article" date="2014" name="Front. Microbiol.">
        <title>High frequency of phylogenetically diverse reductive dehalogenase-homologous genes in deep subseafloor sedimentary metagenomes.</title>
        <authorList>
            <person name="Kawai M."/>
            <person name="Futagami T."/>
            <person name="Toyoda A."/>
            <person name="Takaki Y."/>
            <person name="Nishi S."/>
            <person name="Hori S."/>
            <person name="Arai W."/>
            <person name="Tsubouchi T."/>
            <person name="Morono Y."/>
            <person name="Uchiyama I."/>
            <person name="Ito T."/>
            <person name="Fujiyama A."/>
            <person name="Inagaki F."/>
            <person name="Takami H."/>
        </authorList>
    </citation>
    <scope>NUCLEOTIDE SEQUENCE</scope>
    <source>
        <strain evidence="1">Expedition CK06-06</strain>
    </source>
</reference>
<evidence type="ECO:0000313" key="1">
    <source>
        <dbReference type="EMBL" id="GAG41127.1"/>
    </source>
</evidence>
<feature type="non-terminal residue" evidence="1">
    <location>
        <position position="1"/>
    </location>
</feature>
<protein>
    <submittedName>
        <fullName evidence="1">Uncharacterized protein</fullName>
    </submittedName>
</protein>